<reference evidence="1" key="2">
    <citation type="submission" date="2020-11" db="EMBL/GenBank/DDBJ databases">
        <authorList>
            <person name="McCartney M.A."/>
            <person name="Auch B."/>
            <person name="Kono T."/>
            <person name="Mallez S."/>
            <person name="Becker A."/>
            <person name="Gohl D.M."/>
            <person name="Silverstein K.A.T."/>
            <person name="Koren S."/>
            <person name="Bechman K.B."/>
            <person name="Herman A."/>
            <person name="Abrahante J.E."/>
            <person name="Garbe J."/>
        </authorList>
    </citation>
    <scope>NUCLEOTIDE SEQUENCE</scope>
    <source>
        <strain evidence="1">Duluth1</strain>
        <tissue evidence="1">Whole animal</tissue>
    </source>
</reference>
<organism evidence="1 2">
    <name type="scientific">Dreissena polymorpha</name>
    <name type="common">Zebra mussel</name>
    <name type="synonym">Mytilus polymorpha</name>
    <dbReference type="NCBI Taxonomy" id="45954"/>
    <lineage>
        <taxon>Eukaryota</taxon>
        <taxon>Metazoa</taxon>
        <taxon>Spiralia</taxon>
        <taxon>Lophotrochozoa</taxon>
        <taxon>Mollusca</taxon>
        <taxon>Bivalvia</taxon>
        <taxon>Autobranchia</taxon>
        <taxon>Heteroconchia</taxon>
        <taxon>Euheterodonta</taxon>
        <taxon>Imparidentia</taxon>
        <taxon>Neoheterodontei</taxon>
        <taxon>Myida</taxon>
        <taxon>Dreissenoidea</taxon>
        <taxon>Dreissenidae</taxon>
        <taxon>Dreissena</taxon>
    </lineage>
</organism>
<accession>A0A9D4GIS6</accession>
<proteinExistence type="predicted"/>
<dbReference type="Proteomes" id="UP000828390">
    <property type="component" value="Unassembled WGS sequence"/>
</dbReference>
<evidence type="ECO:0000313" key="2">
    <source>
        <dbReference type="Proteomes" id="UP000828390"/>
    </source>
</evidence>
<name>A0A9D4GIS6_DREPO</name>
<sequence>MDVDCVIAEVIGESTVGIGAVEVNDVSTTQKPRKTRSRKCFNQFEHADVNDVFIE</sequence>
<reference evidence="1" key="1">
    <citation type="journal article" date="2019" name="bioRxiv">
        <title>The Genome of the Zebra Mussel, Dreissena polymorpha: A Resource for Invasive Species Research.</title>
        <authorList>
            <person name="McCartney M.A."/>
            <person name="Auch B."/>
            <person name="Kono T."/>
            <person name="Mallez S."/>
            <person name="Zhang Y."/>
            <person name="Obille A."/>
            <person name="Becker A."/>
            <person name="Abrahante J.E."/>
            <person name="Garbe J."/>
            <person name="Badalamenti J.P."/>
            <person name="Herman A."/>
            <person name="Mangelson H."/>
            <person name="Liachko I."/>
            <person name="Sullivan S."/>
            <person name="Sone E.D."/>
            <person name="Koren S."/>
            <person name="Silverstein K.A.T."/>
            <person name="Beckman K.B."/>
            <person name="Gohl D.M."/>
        </authorList>
    </citation>
    <scope>NUCLEOTIDE SEQUENCE</scope>
    <source>
        <strain evidence="1">Duluth1</strain>
        <tissue evidence="1">Whole animal</tissue>
    </source>
</reference>
<protein>
    <submittedName>
        <fullName evidence="1">Uncharacterized protein</fullName>
    </submittedName>
</protein>
<dbReference type="AlphaFoldDB" id="A0A9D4GIS6"/>
<dbReference type="EMBL" id="JAIWYP010000006">
    <property type="protein sequence ID" value="KAH3815835.1"/>
    <property type="molecule type" value="Genomic_DNA"/>
</dbReference>
<evidence type="ECO:0000313" key="1">
    <source>
        <dbReference type="EMBL" id="KAH3815835.1"/>
    </source>
</evidence>
<comment type="caution">
    <text evidence="1">The sequence shown here is derived from an EMBL/GenBank/DDBJ whole genome shotgun (WGS) entry which is preliminary data.</text>
</comment>
<gene>
    <name evidence="1" type="ORF">DPMN_144368</name>
</gene>
<keyword evidence="2" id="KW-1185">Reference proteome</keyword>